<keyword evidence="2" id="KW-1185">Reference proteome</keyword>
<reference evidence="1" key="1">
    <citation type="submission" date="2020-11" db="EMBL/GenBank/DDBJ databases">
        <authorList>
            <consortium name="DOE Joint Genome Institute"/>
            <person name="Ahrendt S."/>
            <person name="Riley R."/>
            <person name="Andreopoulos W."/>
            <person name="Labutti K."/>
            <person name="Pangilinan J."/>
            <person name="Ruiz-Duenas F.J."/>
            <person name="Barrasa J.M."/>
            <person name="Sanchez-Garcia M."/>
            <person name="Camarero S."/>
            <person name="Miyauchi S."/>
            <person name="Serrano A."/>
            <person name="Linde D."/>
            <person name="Babiker R."/>
            <person name="Drula E."/>
            <person name="Ayuso-Fernandez I."/>
            <person name="Pacheco R."/>
            <person name="Padilla G."/>
            <person name="Ferreira P."/>
            <person name="Barriuso J."/>
            <person name="Kellner H."/>
            <person name="Castanera R."/>
            <person name="Alfaro M."/>
            <person name="Ramirez L."/>
            <person name="Pisabarro A.G."/>
            <person name="Kuo A."/>
            <person name="Tritt A."/>
            <person name="Lipzen A."/>
            <person name="He G."/>
            <person name="Yan M."/>
            <person name="Ng V."/>
            <person name="Cullen D."/>
            <person name="Martin F."/>
            <person name="Rosso M.-N."/>
            <person name="Henrissat B."/>
            <person name="Hibbett D."/>
            <person name="Martinez A.T."/>
            <person name="Grigoriev I.V."/>
        </authorList>
    </citation>
    <scope>NUCLEOTIDE SEQUENCE</scope>
    <source>
        <strain evidence="1">CBS 247.69</strain>
    </source>
</reference>
<accession>A0A9P5Y5P8</accession>
<gene>
    <name evidence="1" type="ORF">BDZ94DRAFT_1148310</name>
</gene>
<dbReference type="AlphaFoldDB" id="A0A9P5Y5P8"/>
<comment type="caution">
    <text evidence="1">The sequence shown here is derived from an EMBL/GenBank/DDBJ whole genome shotgun (WGS) entry which is preliminary data.</text>
</comment>
<sequence>MKKIAARDFEDLLQCAIPVFEDILPHDHNRKVLKLLYQTAEWHALAKARMHTDSSVALLE</sequence>
<feature type="non-terminal residue" evidence="1">
    <location>
        <position position="60"/>
    </location>
</feature>
<organism evidence="1 2">
    <name type="scientific">Collybia nuda</name>
    <dbReference type="NCBI Taxonomy" id="64659"/>
    <lineage>
        <taxon>Eukaryota</taxon>
        <taxon>Fungi</taxon>
        <taxon>Dikarya</taxon>
        <taxon>Basidiomycota</taxon>
        <taxon>Agaricomycotina</taxon>
        <taxon>Agaricomycetes</taxon>
        <taxon>Agaricomycetidae</taxon>
        <taxon>Agaricales</taxon>
        <taxon>Tricholomatineae</taxon>
        <taxon>Clitocybaceae</taxon>
        <taxon>Collybia</taxon>
    </lineage>
</organism>
<evidence type="ECO:0000313" key="1">
    <source>
        <dbReference type="EMBL" id="KAF9463159.1"/>
    </source>
</evidence>
<name>A0A9P5Y5P8_9AGAR</name>
<protein>
    <submittedName>
        <fullName evidence="1">Uncharacterized protein</fullName>
    </submittedName>
</protein>
<dbReference type="EMBL" id="MU150265">
    <property type="protein sequence ID" value="KAF9463159.1"/>
    <property type="molecule type" value="Genomic_DNA"/>
</dbReference>
<proteinExistence type="predicted"/>
<dbReference type="OrthoDB" id="3183767at2759"/>
<dbReference type="Proteomes" id="UP000807353">
    <property type="component" value="Unassembled WGS sequence"/>
</dbReference>
<evidence type="ECO:0000313" key="2">
    <source>
        <dbReference type="Proteomes" id="UP000807353"/>
    </source>
</evidence>